<proteinExistence type="predicted"/>
<reference evidence="2 3" key="1">
    <citation type="submission" date="2022-01" db="EMBL/GenBank/DDBJ databases">
        <title>Maritalea mediterranea sp. nov., isolated from marine plastic residues from the Malva-rosa beach (Valencia, Spain).</title>
        <authorList>
            <person name="Vidal-Verdu A."/>
            <person name="Molina-Menor E."/>
            <person name="Pascual J."/>
            <person name="Pereto J."/>
            <person name="Porcar M."/>
        </authorList>
    </citation>
    <scope>NUCLEOTIDE SEQUENCE [LARGE SCALE GENOMIC DNA]</scope>
    <source>
        <strain evidence="2 3">P4.10X</strain>
    </source>
</reference>
<evidence type="ECO:0000313" key="2">
    <source>
        <dbReference type="EMBL" id="MCF4097913.1"/>
    </source>
</evidence>
<keyword evidence="3" id="KW-1185">Reference proteome</keyword>
<sequence>MQQIRRQLKFVRLLHRGGAAQKYGHLVRVIDKTQKASLDSQAVAALVSQGVLRQQNDRLLTTSEAPHWMRRQKLMLADLQQTTGSPTYKSTKNLDLPLVGNGQLNRLCDRKSVGGGRLTPDHILVANRLEHLIERAMLTPQITRNYEQLSLSLGQSRGYGSADISDMAADARKQLAQLYQLLPTDCMNVLVDICGFAKGLQEIEASRNWPRRSAKLVVKIGLDQLGAIWGIGDLAPQGRMRGNGK</sequence>
<dbReference type="Proteomes" id="UP001201217">
    <property type="component" value="Unassembled WGS sequence"/>
</dbReference>
<comment type="caution">
    <text evidence="2">The sequence shown here is derived from an EMBL/GenBank/DDBJ whole genome shotgun (WGS) entry which is preliminary data.</text>
</comment>
<dbReference type="EMBL" id="JAKGTI010000001">
    <property type="protein sequence ID" value="MCF4097913.1"/>
    <property type="molecule type" value="Genomic_DNA"/>
</dbReference>
<organism evidence="2 3">
    <name type="scientific">Maritalea mediterranea</name>
    <dbReference type="NCBI Taxonomy" id="2909667"/>
    <lineage>
        <taxon>Bacteria</taxon>
        <taxon>Pseudomonadati</taxon>
        <taxon>Pseudomonadota</taxon>
        <taxon>Alphaproteobacteria</taxon>
        <taxon>Hyphomicrobiales</taxon>
        <taxon>Devosiaceae</taxon>
        <taxon>Maritalea</taxon>
    </lineage>
</organism>
<evidence type="ECO:0000259" key="1">
    <source>
        <dbReference type="Pfam" id="PF20057"/>
    </source>
</evidence>
<accession>A0ABS9E4W2</accession>
<dbReference type="RefSeq" id="WP_236113456.1">
    <property type="nucleotide sequence ID" value="NZ_JAKGTI010000001.1"/>
</dbReference>
<dbReference type="InterPro" id="IPR045599">
    <property type="entry name" value="DUF6456"/>
</dbReference>
<dbReference type="Pfam" id="PF20057">
    <property type="entry name" value="DUF6456"/>
    <property type="match status" value="1"/>
</dbReference>
<protein>
    <submittedName>
        <fullName evidence="2">DUF6456 domain-containing protein</fullName>
    </submittedName>
</protein>
<name>A0ABS9E4W2_9HYPH</name>
<evidence type="ECO:0000313" key="3">
    <source>
        <dbReference type="Proteomes" id="UP001201217"/>
    </source>
</evidence>
<gene>
    <name evidence="2" type="ORF">L1I42_05360</name>
</gene>
<feature type="domain" description="DUF6456" evidence="1">
    <location>
        <begin position="104"/>
        <end position="229"/>
    </location>
</feature>